<evidence type="ECO:0000256" key="5">
    <source>
        <dbReference type="ARBA" id="ARBA00022917"/>
    </source>
</evidence>
<organism evidence="10 11">
    <name type="scientific">Eiseniibacteriota bacterium</name>
    <dbReference type="NCBI Taxonomy" id="2212470"/>
    <lineage>
        <taxon>Bacteria</taxon>
        <taxon>Candidatus Eiseniibacteriota</taxon>
    </lineage>
</organism>
<dbReference type="NCBIfam" id="TIGR00474">
    <property type="entry name" value="selA"/>
    <property type="match status" value="1"/>
</dbReference>
<comment type="similarity">
    <text evidence="7 8">Belongs to the SelA family.</text>
</comment>
<protein>
    <recommendedName>
        <fullName evidence="8">L-seryl-tRNA(Sec) selenium transferase</fullName>
        <ecNumber evidence="8">2.9.1.1</ecNumber>
    </recommendedName>
    <alternativeName>
        <fullName evidence="8">Selenocysteine synthase</fullName>
        <shortName evidence="8">Sec synthase</shortName>
    </alternativeName>
    <alternativeName>
        <fullName evidence="8">Selenocysteinyl-tRNA(Sec) synthase</fullName>
    </alternativeName>
</protein>
<dbReference type="Gene3D" id="3.90.1150.180">
    <property type="match status" value="1"/>
</dbReference>
<dbReference type="InterPro" id="IPR015421">
    <property type="entry name" value="PyrdxlP-dep_Trfase_major"/>
</dbReference>
<comment type="subcellular location">
    <subcellularLocation>
        <location evidence="8">Cytoplasm</location>
    </subcellularLocation>
</comment>
<evidence type="ECO:0000256" key="8">
    <source>
        <dbReference type="HAMAP-Rule" id="MF_00423"/>
    </source>
</evidence>
<evidence type="ECO:0000256" key="3">
    <source>
        <dbReference type="ARBA" id="ARBA00022679"/>
    </source>
</evidence>
<dbReference type="InterPro" id="IPR018319">
    <property type="entry name" value="SelA-like"/>
</dbReference>
<dbReference type="GO" id="GO:0001717">
    <property type="term" value="P:conversion of seryl-tRNAsec to selenocys-tRNAsec"/>
    <property type="evidence" value="ECO:0007669"/>
    <property type="project" value="UniProtKB-UniRule"/>
</dbReference>
<keyword evidence="4 8" id="KW-0663">Pyridoxal phosphate</keyword>
<dbReference type="EC" id="2.9.1.1" evidence="8"/>
<dbReference type="GO" id="GO:0004125">
    <property type="term" value="F:L-seryl-tRNA(Sec) selenium transferase activity"/>
    <property type="evidence" value="ECO:0007669"/>
    <property type="project" value="UniProtKB-UniRule"/>
</dbReference>
<dbReference type="EMBL" id="JAGQHR010000662">
    <property type="protein sequence ID" value="MCA9729355.1"/>
    <property type="molecule type" value="Genomic_DNA"/>
</dbReference>
<dbReference type="AlphaFoldDB" id="A0A956RQV4"/>
<dbReference type="Pfam" id="PF03841">
    <property type="entry name" value="SelA"/>
    <property type="match status" value="1"/>
</dbReference>
<proteinExistence type="inferred from homology"/>
<comment type="function">
    <text evidence="8">Converts seryl-tRNA(Sec) to selenocysteinyl-tRNA(Sec) required for selenoprotein biosynthesis.</text>
</comment>
<dbReference type="InterPro" id="IPR004534">
    <property type="entry name" value="SelA_trans"/>
</dbReference>
<gene>
    <name evidence="8" type="primary">selA</name>
    <name evidence="10" type="ORF">KC729_16825</name>
</gene>
<keyword evidence="6 8" id="KW-0711">Selenium</keyword>
<evidence type="ECO:0000256" key="1">
    <source>
        <dbReference type="ARBA" id="ARBA00001933"/>
    </source>
</evidence>
<sequence>MTHPGDNLHELRELPPVELLLDRASGSLSVPRPLLLSWCRDALGEARRLIRGSRSTQALPAHGREEWTRWVLDRVTRSAEQRSSRMLRRVVNATGVILHTNLGRAPLASESQQALAEIAGGYSNLEMDLAGGKRRSRLLPIRWLLPVVTGAESGLAVHNNAAAVFLALAALARGREVIVSRGHLVEIGGSFRLPTIMEASGAQLVEVGATNRTRLSDYAERIGPGTGLILKVHPSNFRMIGFTEEVPTADLAGLAQERGIPLFEDVGSGALDQHAELSFGEPRVQDSLRAGADLVAFSGDKLLGGPQAGILVGRQTIVDRLGKHPLARVLRLDKAALAVLESTLEAYLDPATVRSRIPLLGLLARAPEDLRQRAESLATRMRERCGDAVTIEIVETRAEVGGGSLPGLQLPSWAVSLAAPESVDRIARSFRAADPAVVGRIERDRFLLDMRTVLDGEEDAIIGVSATVFGSSGR</sequence>
<name>A0A956RQV4_UNCEI</name>
<evidence type="ECO:0000256" key="4">
    <source>
        <dbReference type="ARBA" id="ARBA00022898"/>
    </source>
</evidence>
<dbReference type="GO" id="GO:0001514">
    <property type="term" value="P:selenocysteine incorporation"/>
    <property type="evidence" value="ECO:0007669"/>
    <property type="project" value="UniProtKB-UniRule"/>
</dbReference>
<evidence type="ECO:0000313" key="11">
    <source>
        <dbReference type="Proteomes" id="UP000697710"/>
    </source>
</evidence>
<dbReference type="PANTHER" id="PTHR32328:SF0">
    <property type="entry name" value="L-SERYL-TRNA(SEC) SELENIUM TRANSFERASE"/>
    <property type="match status" value="1"/>
</dbReference>
<feature type="modified residue" description="N6-(pyridoxal phosphate)lysine" evidence="8 9">
    <location>
        <position position="301"/>
    </location>
</feature>
<comment type="catalytic activity">
    <reaction evidence="8">
        <text>L-seryl-tRNA(Sec) + selenophosphate + H(+) = L-selenocysteinyl-tRNA(Sec) + phosphate</text>
        <dbReference type="Rhea" id="RHEA:22728"/>
        <dbReference type="Rhea" id="RHEA-COMP:9742"/>
        <dbReference type="Rhea" id="RHEA-COMP:9743"/>
        <dbReference type="ChEBI" id="CHEBI:15378"/>
        <dbReference type="ChEBI" id="CHEBI:16144"/>
        <dbReference type="ChEBI" id="CHEBI:43474"/>
        <dbReference type="ChEBI" id="CHEBI:78533"/>
        <dbReference type="ChEBI" id="CHEBI:78573"/>
        <dbReference type="EC" id="2.9.1.1"/>
    </reaction>
</comment>
<dbReference type="InterPro" id="IPR015424">
    <property type="entry name" value="PyrdxlP-dep_Trfase"/>
</dbReference>
<dbReference type="PANTHER" id="PTHR32328">
    <property type="entry name" value="L-SERYL-TRNA(SEC) SELENIUM TRANSFERASE"/>
    <property type="match status" value="1"/>
</dbReference>
<dbReference type="Proteomes" id="UP000697710">
    <property type="component" value="Unassembled WGS sequence"/>
</dbReference>
<evidence type="ECO:0000256" key="2">
    <source>
        <dbReference type="ARBA" id="ARBA00022490"/>
    </source>
</evidence>
<reference evidence="10" key="1">
    <citation type="submission" date="2020-04" db="EMBL/GenBank/DDBJ databases">
        <authorList>
            <person name="Zhang T."/>
        </authorList>
    </citation>
    <scope>NUCLEOTIDE SEQUENCE</scope>
    <source>
        <strain evidence="10">HKST-UBA01</strain>
    </source>
</reference>
<comment type="pathway">
    <text evidence="8">Aminoacyl-tRNA biosynthesis; selenocysteinyl-tRNA(Sec) biosynthesis; selenocysteinyl-tRNA(Sec) from L-seryl-tRNA(Sec) (bacterial route): step 1/1.</text>
</comment>
<keyword evidence="5 8" id="KW-0648">Protein biosynthesis</keyword>
<keyword evidence="3 8" id="KW-0808">Transferase</keyword>
<dbReference type="Gene3D" id="3.40.640.10">
    <property type="entry name" value="Type I PLP-dependent aspartate aminotransferase-like (Major domain)"/>
    <property type="match status" value="1"/>
</dbReference>
<evidence type="ECO:0000313" key="10">
    <source>
        <dbReference type="EMBL" id="MCA9729355.1"/>
    </source>
</evidence>
<dbReference type="GO" id="GO:0005737">
    <property type="term" value="C:cytoplasm"/>
    <property type="evidence" value="ECO:0007669"/>
    <property type="project" value="UniProtKB-SubCell"/>
</dbReference>
<evidence type="ECO:0000256" key="7">
    <source>
        <dbReference type="ARBA" id="ARBA00044507"/>
    </source>
</evidence>
<accession>A0A956RQV4</accession>
<dbReference type="HAMAP" id="MF_00423">
    <property type="entry name" value="SelA"/>
    <property type="match status" value="1"/>
</dbReference>
<reference evidence="10" key="2">
    <citation type="journal article" date="2021" name="Microbiome">
        <title>Successional dynamics and alternative stable states in a saline activated sludge microbial community over 9 years.</title>
        <authorList>
            <person name="Wang Y."/>
            <person name="Ye J."/>
            <person name="Ju F."/>
            <person name="Liu L."/>
            <person name="Boyd J.A."/>
            <person name="Deng Y."/>
            <person name="Parks D.H."/>
            <person name="Jiang X."/>
            <person name="Yin X."/>
            <person name="Woodcroft B.J."/>
            <person name="Tyson G.W."/>
            <person name="Hugenholtz P."/>
            <person name="Polz M.F."/>
            <person name="Zhang T."/>
        </authorList>
    </citation>
    <scope>NUCLEOTIDE SEQUENCE</scope>
    <source>
        <strain evidence="10">HKST-UBA01</strain>
    </source>
</reference>
<comment type="cofactor">
    <cofactor evidence="1 8 9">
        <name>pyridoxal 5'-phosphate</name>
        <dbReference type="ChEBI" id="CHEBI:597326"/>
    </cofactor>
</comment>
<comment type="caution">
    <text evidence="10">The sequence shown here is derived from an EMBL/GenBank/DDBJ whole genome shotgun (WGS) entry which is preliminary data.</text>
</comment>
<dbReference type="SUPFAM" id="SSF53383">
    <property type="entry name" value="PLP-dependent transferases"/>
    <property type="match status" value="1"/>
</dbReference>
<evidence type="ECO:0000256" key="9">
    <source>
        <dbReference type="PIRSR" id="PIRSR618319-50"/>
    </source>
</evidence>
<keyword evidence="2 8" id="KW-0963">Cytoplasm</keyword>
<evidence type="ECO:0000256" key="6">
    <source>
        <dbReference type="ARBA" id="ARBA00023266"/>
    </source>
</evidence>